<proteinExistence type="predicted"/>
<protein>
    <submittedName>
        <fullName evidence="1">Uncharacterized protein</fullName>
    </submittedName>
</protein>
<organism evidence="1 2">
    <name type="scientific">Sulfurirhabdus autotrophica</name>
    <dbReference type="NCBI Taxonomy" id="1706046"/>
    <lineage>
        <taxon>Bacteria</taxon>
        <taxon>Pseudomonadati</taxon>
        <taxon>Pseudomonadota</taxon>
        <taxon>Betaproteobacteria</taxon>
        <taxon>Nitrosomonadales</taxon>
        <taxon>Sulfuricellaceae</taxon>
        <taxon>Sulfurirhabdus</taxon>
    </lineage>
</organism>
<dbReference type="RefSeq" id="WP_124948089.1">
    <property type="nucleotide sequence ID" value="NZ_BHVT01000076.1"/>
</dbReference>
<keyword evidence="2" id="KW-1185">Reference proteome</keyword>
<dbReference type="Proteomes" id="UP000295367">
    <property type="component" value="Unassembled WGS sequence"/>
</dbReference>
<name>A0A4R3Y8M7_9PROT</name>
<dbReference type="AlphaFoldDB" id="A0A4R3Y8M7"/>
<evidence type="ECO:0000313" key="2">
    <source>
        <dbReference type="Proteomes" id="UP000295367"/>
    </source>
</evidence>
<comment type="caution">
    <text evidence="1">The sequence shown here is derived from an EMBL/GenBank/DDBJ whole genome shotgun (WGS) entry which is preliminary data.</text>
</comment>
<dbReference type="EMBL" id="SMCO01000006">
    <property type="protein sequence ID" value="TCV86663.1"/>
    <property type="molecule type" value="Genomic_DNA"/>
</dbReference>
<sequence>MPETIKTLSLETIETLSAFLASMIELLQVIEQSSPILFRSQFQINYRNSLEEALPMLESLIGETCIQYPDECPEMSQSGLNGNQLKLKLESFENSYLELKQGGGLDNLEQVLDKGSTILNSLAGAIPGFGSFAQELIDFIIKELKRRFKIWKR</sequence>
<gene>
    <name evidence="1" type="ORF">EDC63_10624</name>
</gene>
<evidence type="ECO:0000313" key="1">
    <source>
        <dbReference type="EMBL" id="TCV86663.1"/>
    </source>
</evidence>
<accession>A0A4R3Y8M7</accession>
<reference evidence="1 2" key="1">
    <citation type="submission" date="2019-03" db="EMBL/GenBank/DDBJ databases">
        <title>Genomic Encyclopedia of Type Strains, Phase IV (KMG-IV): sequencing the most valuable type-strain genomes for metagenomic binning, comparative biology and taxonomic classification.</title>
        <authorList>
            <person name="Goeker M."/>
        </authorList>
    </citation>
    <scope>NUCLEOTIDE SEQUENCE [LARGE SCALE GENOMIC DNA]</scope>
    <source>
        <strain evidence="1 2">DSM 100309</strain>
    </source>
</reference>
<dbReference type="OrthoDB" id="8550085at2"/>